<protein>
    <submittedName>
        <fullName evidence="4">Sugar ABC transporter substrate-binding protein</fullName>
    </submittedName>
</protein>
<dbReference type="GO" id="GO:0042956">
    <property type="term" value="P:maltodextrin transmembrane transport"/>
    <property type="evidence" value="ECO:0007669"/>
    <property type="project" value="TreeGrafter"/>
</dbReference>
<dbReference type="Pfam" id="PF01547">
    <property type="entry name" value="SBP_bac_1"/>
    <property type="match status" value="1"/>
</dbReference>
<name>A0A291GRQ7_9MICO</name>
<dbReference type="Proteomes" id="UP000218165">
    <property type="component" value="Chromosome"/>
</dbReference>
<dbReference type="GO" id="GO:0055052">
    <property type="term" value="C:ATP-binding cassette (ABC) transporter complex, substrate-binding subunit-containing"/>
    <property type="evidence" value="ECO:0007669"/>
    <property type="project" value="TreeGrafter"/>
</dbReference>
<evidence type="ECO:0000256" key="3">
    <source>
        <dbReference type="ARBA" id="ARBA00022729"/>
    </source>
</evidence>
<proteinExistence type="inferred from homology"/>
<dbReference type="GO" id="GO:1901982">
    <property type="term" value="F:maltose binding"/>
    <property type="evidence" value="ECO:0007669"/>
    <property type="project" value="TreeGrafter"/>
</dbReference>
<dbReference type="PANTHER" id="PTHR30061">
    <property type="entry name" value="MALTOSE-BINDING PERIPLASMIC PROTEIN"/>
    <property type="match status" value="1"/>
</dbReference>
<gene>
    <name evidence="4" type="ORF">CFK38_00020</name>
</gene>
<dbReference type="EMBL" id="CP023563">
    <property type="protein sequence ID" value="ATG53029.1"/>
    <property type="molecule type" value="Genomic_DNA"/>
</dbReference>
<dbReference type="InterPro" id="IPR006059">
    <property type="entry name" value="SBP"/>
</dbReference>
<organism evidence="4 5">
    <name type="scientific">Brachybacterium vulturis</name>
    <dbReference type="NCBI Taxonomy" id="2017484"/>
    <lineage>
        <taxon>Bacteria</taxon>
        <taxon>Bacillati</taxon>
        <taxon>Actinomycetota</taxon>
        <taxon>Actinomycetes</taxon>
        <taxon>Micrococcales</taxon>
        <taxon>Dermabacteraceae</taxon>
        <taxon>Brachybacterium</taxon>
    </lineage>
</organism>
<dbReference type="SUPFAM" id="SSF53850">
    <property type="entry name" value="Periplasmic binding protein-like II"/>
    <property type="match status" value="1"/>
</dbReference>
<evidence type="ECO:0000313" key="4">
    <source>
        <dbReference type="EMBL" id="ATG53029.1"/>
    </source>
</evidence>
<dbReference type="PANTHER" id="PTHR30061:SF50">
    <property type="entry name" value="MALTOSE_MALTODEXTRIN-BINDING PERIPLASMIC PROTEIN"/>
    <property type="match status" value="1"/>
</dbReference>
<dbReference type="OrthoDB" id="9770625at2"/>
<dbReference type="GO" id="GO:0015768">
    <property type="term" value="P:maltose transport"/>
    <property type="evidence" value="ECO:0007669"/>
    <property type="project" value="TreeGrafter"/>
</dbReference>
<dbReference type="KEGG" id="brz:CFK38_00020"/>
<reference evidence="5" key="1">
    <citation type="submission" date="2017-09" db="EMBL/GenBank/DDBJ databases">
        <title>Brachybacterium sp. VM2412.</title>
        <authorList>
            <person name="Tak E.J."/>
            <person name="Bae J.-W."/>
        </authorList>
    </citation>
    <scope>NUCLEOTIDE SEQUENCE [LARGE SCALE GENOMIC DNA]</scope>
    <source>
        <strain evidence="5">VM2412</strain>
    </source>
</reference>
<dbReference type="AlphaFoldDB" id="A0A291GRQ7"/>
<keyword evidence="2" id="KW-0813">Transport</keyword>
<evidence type="ECO:0000313" key="5">
    <source>
        <dbReference type="Proteomes" id="UP000218165"/>
    </source>
</evidence>
<evidence type="ECO:0000256" key="1">
    <source>
        <dbReference type="ARBA" id="ARBA00008520"/>
    </source>
</evidence>
<evidence type="ECO:0000256" key="2">
    <source>
        <dbReference type="ARBA" id="ARBA00022448"/>
    </source>
</evidence>
<dbReference type="Gene3D" id="3.40.190.10">
    <property type="entry name" value="Periplasmic binding protein-like II"/>
    <property type="match status" value="1"/>
</dbReference>
<accession>A0A291GRQ7</accession>
<comment type="similarity">
    <text evidence="1">Belongs to the bacterial solute-binding protein 1 family.</text>
</comment>
<keyword evidence="5" id="KW-1185">Reference proteome</keyword>
<sequence>MEGSISDAAIEHLETTFAAENEGNTCTVEIQPWDGIVSKQQTSLASESESPDLVETGNTQSSVFTSVGAFAALDDIYEDLGGDDLIQSFVDAGRWDGELFAVPLYAGARGVFYRKDLFEAANIPEPKTLDEFAEAVIAVGNANPEDVPDFSGMYLAAVDSHAVDSLLFAGGGSWAVKDGGTWNEMLTDPASIDSLDRIQRIFEDGTNYELDSQASQKAFEKYFNEHKVGVLVATGNIGAKIDPVLWEEDKVAVMPIPSNVEGEVGETFAGGSNISLAANAKNPALAKQALRIIFGEKFQKLMGDDGWVPGNTKYGDSVSGPFGKISGKIVENSKLTPNSPQWGAAADSFVRNFYTTIAQGGDVNSSAADYGQKIEDILNEE</sequence>
<keyword evidence="3" id="KW-0732">Signal</keyword>